<dbReference type="GO" id="GO:0003796">
    <property type="term" value="F:lysozyme activity"/>
    <property type="evidence" value="ECO:0007669"/>
    <property type="project" value="UniProtKB-EC"/>
</dbReference>
<keyword evidence="3" id="KW-0378">Hydrolase</keyword>
<dbReference type="InterPro" id="IPR017853">
    <property type="entry name" value="GH"/>
</dbReference>
<keyword evidence="2" id="KW-1133">Transmembrane helix</keyword>
<reference evidence="3" key="1">
    <citation type="journal article" date="2013" name="Environ. Microbiol.">
        <title>Microbiota from the distal guts of lean and obese adolescents exhibit partial functional redundancy besides clear differences in community structure.</title>
        <authorList>
            <person name="Ferrer M."/>
            <person name="Ruiz A."/>
            <person name="Lanza F."/>
            <person name="Haange S.B."/>
            <person name="Oberbach A."/>
            <person name="Till H."/>
            <person name="Bargiela R."/>
            <person name="Campoy C."/>
            <person name="Segura M.T."/>
            <person name="Richter M."/>
            <person name="von Bergen M."/>
            <person name="Seifert J."/>
            <person name="Suarez A."/>
        </authorList>
    </citation>
    <scope>NUCLEOTIDE SEQUENCE</scope>
</reference>
<dbReference type="GO" id="GO:0009253">
    <property type="term" value="P:peptidoglycan catabolic process"/>
    <property type="evidence" value="ECO:0007669"/>
    <property type="project" value="InterPro"/>
</dbReference>
<proteinExistence type="inferred from homology"/>
<dbReference type="EMBL" id="AJWZ01007176">
    <property type="protein sequence ID" value="EKC57647.1"/>
    <property type="molecule type" value="Genomic_DNA"/>
</dbReference>
<dbReference type="SUPFAM" id="SSF51445">
    <property type="entry name" value="(Trans)glycosidases"/>
    <property type="match status" value="1"/>
</dbReference>
<feature type="non-terminal residue" evidence="3">
    <location>
        <position position="94"/>
    </location>
</feature>
<dbReference type="Gene3D" id="3.20.20.80">
    <property type="entry name" value="Glycosidases"/>
    <property type="match status" value="1"/>
</dbReference>
<protein>
    <submittedName>
        <fullName evidence="3">Glycoside hydrolase, family 25</fullName>
        <ecNumber evidence="3">3.2.1.17</ecNumber>
    </submittedName>
</protein>
<dbReference type="InterPro" id="IPR002053">
    <property type="entry name" value="Glyco_hydro_25"/>
</dbReference>
<organism evidence="3">
    <name type="scientific">human gut metagenome</name>
    <dbReference type="NCBI Taxonomy" id="408170"/>
    <lineage>
        <taxon>unclassified sequences</taxon>
        <taxon>metagenomes</taxon>
        <taxon>organismal metagenomes</taxon>
    </lineage>
</organism>
<evidence type="ECO:0000256" key="1">
    <source>
        <dbReference type="ARBA" id="ARBA00010646"/>
    </source>
</evidence>
<evidence type="ECO:0000313" key="3">
    <source>
        <dbReference type="EMBL" id="EKC57647.1"/>
    </source>
</evidence>
<dbReference type="Pfam" id="PF01183">
    <property type="entry name" value="Glyco_hydro_25"/>
    <property type="match status" value="1"/>
</dbReference>
<feature type="transmembrane region" description="Helical" evidence="2">
    <location>
        <begin position="6"/>
        <end position="26"/>
    </location>
</feature>
<keyword evidence="2" id="KW-0472">Membrane</keyword>
<keyword evidence="3" id="KW-0326">Glycosidase</keyword>
<name>K1SAF1_9ZZZZ</name>
<accession>K1SAF1</accession>
<keyword evidence="2" id="KW-0812">Transmembrane</keyword>
<comment type="similarity">
    <text evidence="1">Belongs to the glycosyl hydrolase 25 family.</text>
</comment>
<dbReference type="EC" id="3.2.1.17" evidence="3"/>
<dbReference type="GO" id="GO:0016998">
    <property type="term" value="P:cell wall macromolecule catabolic process"/>
    <property type="evidence" value="ECO:0007669"/>
    <property type="project" value="InterPro"/>
</dbReference>
<dbReference type="PROSITE" id="PS51904">
    <property type="entry name" value="GLYCOSYL_HYDROL_F25_2"/>
    <property type="match status" value="1"/>
</dbReference>
<comment type="caution">
    <text evidence="3">The sequence shown here is derived from an EMBL/GenBank/DDBJ whole genome shotgun (WGS) entry which is preliminary data.</text>
</comment>
<evidence type="ECO:0000256" key="2">
    <source>
        <dbReference type="SAM" id="Phobius"/>
    </source>
</evidence>
<dbReference type="AlphaFoldDB" id="K1SAF1"/>
<gene>
    <name evidence="3" type="ORF">OBE_10418</name>
</gene>
<sequence length="94" mass="10995">MPSWLRYVIAGIIAFLFLAAFFYFFIRPYSYRWKPCYGFKAYGVCMPSGFHVHGIDVSHYQGNIDWKMLTQTRQGKFPIHFVFMKASEGGDYGD</sequence>